<proteinExistence type="predicted"/>
<dbReference type="EMBL" id="JAIOIV010000100">
    <property type="protein sequence ID" value="MBZ0156959.1"/>
    <property type="molecule type" value="Genomic_DNA"/>
</dbReference>
<accession>A0A953JCD3</accession>
<evidence type="ECO:0000313" key="2">
    <source>
        <dbReference type="EMBL" id="MBZ0156959.1"/>
    </source>
</evidence>
<reference evidence="2" key="1">
    <citation type="journal article" date="2021" name="bioRxiv">
        <title>Unraveling nitrogen, sulfur and carbon metabolic pathways and microbial community transcriptional responses to substrate deprivation and toxicity stresses in a bioreactor mimicking anoxic brackish coastal sediment conditions.</title>
        <authorList>
            <person name="Martins P.D."/>
            <person name="Echeveste M.J."/>
            <person name="Arshad A."/>
            <person name="Kurth J."/>
            <person name="Ouboter H."/>
            <person name="Jetten M.S.M."/>
            <person name="Welte C.U."/>
        </authorList>
    </citation>
    <scope>NUCLEOTIDE SEQUENCE</scope>
    <source>
        <strain evidence="2">MAG_39</strain>
    </source>
</reference>
<evidence type="ECO:0000313" key="3">
    <source>
        <dbReference type="Proteomes" id="UP000705867"/>
    </source>
</evidence>
<dbReference type="AlphaFoldDB" id="A0A953JCD3"/>
<dbReference type="InterPro" id="IPR001173">
    <property type="entry name" value="Glyco_trans_2-like"/>
</dbReference>
<evidence type="ECO:0000259" key="1">
    <source>
        <dbReference type="Pfam" id="PF00535"/>
    </source>
</evidence>
<keyword evidence="2" id="KW-0328">Glycosyltransferase</keyword>
<dbReference type="Gene3D" id="3.90.550.10">
    <property type="entry name" value="Spore Coat Polysaccharide Biosynthesis Protein SpsA, Chain A"/>
    <property type="match status" value="1"/>
</dbReference>
<dbReference type="GO" id="GO:0016758">
    <property type="term" value="F:hexosyltransferase activity"/>
    <property type="evidence" value="ECO:0007669"/>
    <property type="project" value="UniProtKB-ARBA"/>
</dbReference>
<dbReference type="SUPFAM" id="SSF53448">
    <property type="entry name" value="Nucleotide-diphospho-sugar transferases"/>
    <property type="match status" value="1"/>
</dbReference>
<reference evidence="2" key="2">
    <citation type="submission" date="2021-08" db="EMBL/GenBank/DDBJ databases">
        <authorList>
            <person name="Dalcin Martins P."/>
        </authorList>
    </citation>
    <scope>NUCLEOTIDE SEQUENCE</scope>
    <source>
        <strain evidence="2">MAG_39</strain>
    </source>
</reference>
<dbReference type="Proteomes" id="UP000705867">
    <property type="component" value="Unassembled WGS sequence"/>
</dbReference>
<dbReference type="Pfam" id="PF00535">
    <property type="entry name" value="Glycos_transf_2"/>
    <property type="match status" value="1"/>
</dbReference>
<protein>
    <submittedName>
        <fullName evidence="2">Glycosyltransferase</fullName>
        <ecNumber evidence="2">2.4.-.-</ecNumber>
    </submittedName>
</protein>
<sequence>MNSGFWALLPIRKTETDTGTRRSLSLALRAVLDNGETAEAHLGDIALSPGYREEGTVLTGSLSAGSLPARPLPGMPRVAICMATYDPGPEQFSRQIDSIRQQTYTDWICIINDDCSPPGAFEMIKSVVANDSRFFVHRNSANLGYYYNFERCLSLVPEGVPLVALSDQDDYWHPDKLEALLSHMDDETVLVFSDMNIVNTRGEILSPTYWTDRKNNFRELDLMILANTVTGTSCLFRKGLLRYLLPFHEKIGDSYHDHFIAIVALALGKVQYVERPLFDYYQHDDNVVGHYTREKFFKSMQIWHENHPVGSVLERIHSDIGRLKDAIRLYRTIYSIHYTRRALMGAVLELRCSTIAGEKKRIIRRFSGLERSPLGLLVPLMKEVMLRRNAVTFGIARLLLKSYGSYKAVNIYHKLKRKAFKAS</sequence>
<gene>
    <name evidence="2" type="ORF">K8I29_12215</name>
</gene>
<dbReference type="EC" id="2.4.-.-" evidence="2"/>
<dbReference type="PANTHER" id="PTHR22916:SF3">
    <property type="entry name" value="UDP-GLCNAC:BETAGAL BETA-1,3-N-ACETYLGLUCOSAMINYLTRANSFERASE-LIKE PROTEIN 1"/>
    <property type="match status" value="1"/>
</dbReference>
<organism evidence="2 3">
    <name type="scientific">Candidatus Nitrobium versatile</name>
    <dbReference type="NCBI Taxonomy" id="2884831"/>
    <lineage>
        <taxon>Bacteria</taxon>
        <taxon>Pseudomonadati</taxon>
        <taxon>Nitrospirota</taxon>
        <taxon>Nitrospiria</taxon>
        <taxon>Nitrospirales</taxon>
        <taxon>Nitrospiraceae</taxon>
        <taxon>Candidatus Nitrobium</taxon>
    </lineage>
</organism>
<feature type="domain" description="Glycosyltransferase 2-like" evidence="1">
    <location>
        <begin position="80"/>
        <end position="242"/>
    </location>
</feature>
<keyword evidence="2" id="KW-0808">Transferase</keyword>
<dbReference type="InterPro" id="IPR029044">
    <property type="entry name" value="Nucleotide-diphossugar_trans"/>
</dbReference>
<comment type="caution">
    <text evidence="2">The sequence shown here is derived from an EMBL/GenBank/DDBJ whole genome shotgun (WGS) entry which is preliminary data.</text>
</comment>
<name>A0A953JCD3_9BACT</name>
<dbReference type="PANTHER" id="PTHR22916">
    <property type="entry name" value="GLYCOSYLTRANSFERASE"/>
    <property type="match status" value="1"/>
</dbReference>